<sequence>MTLLTITLLVGLGVLVSGFPVPIGHGADIFSNHPRGHALHDVRGPGNLDFGHGGSLYNGPSPVLARSVGNNNGRLISIGNRANINHGPGILTDQFGGHGWNGYSNIGNGDFGHAGSGWDSLHTGSADFNSGRGISSGNRANVYDVNGIAAKGPAGKVSGDIFRSYAQDGIEIGGFIAFE</sequence>
<feature type="signal peptide" evidence="1">
    <location>
        <begin position="1"/>
        <end position="18"/>
    </location>
</feature>
<dbReference type="Proteomes" id="UP001634394">
    <property type="component" value="Unassembled WGS sequence"/>
</dbReference>
<reference evidence="2 3" key="1">
    <citation type="submission" date="2024-11" db="EMBL/GenBank/DDBJ databases">
        <title>Chromosome-level genome assembly of the freshwater bivalve Anodonta woodiana.</title>
        <authorList>
            <person name="Chen X."/>
        </authorList>
    </citation>
    <scope>NUCLEOTIDE SEQUENCE [LARGE SCALE GENOMIC DNA]</scope>
    <source>
        <strain evidence="2">MN2024</strain>
        <tissue evidence="2">Gills</tissue>
    </source>
</reference>
<dbReference type="EMBL" id="JBJQND010000012">
    <property type="protein sequence ID" value="KAL3858866.1"/>
    <property type="molecule type" value="Genomic_DNA"/>
</dbReference>
<keyword evidence="3" id="KW-1185">Reference proteome</keyword>
<organism evidence="2 3">
    <name type="scientific">Sinanodonta woodiana</name>
    <name type="common">Chinese pond mussel</name>
    <name type="synonym">Anodonta woodiana</name>
    <dbReference type="NCBI Taxonomy" id="1069815"/>
    <lineage>
        <taxon>Eukaryota</taxon>
        <taxon>Metazoa</taxon>
        <taxon>Spiralia</taxon>
        <taxon>Lophotrochozoa</taxon>
        <taxon>Mollusca</taxon>
        <taxon>Bivalvia</taxon>
        <taxon>Autobranchia</taxon>
        <taxon>Heteroconchia</taxon>
        <taxon>Palaeoheterodonta</taxon>
        <taxon>Unionida</taxon>
        <taxon>Unionoidea</taxon>
        <taxon>Unionidae</taxon>
        <taxon>Unioninae</taxon>
        <taxon>Sinanodonta</taxon>
    </lineage>
</organism>
<evidence type="ECO:0000313" key="2">
    <source>
        <dbReference type="EMBL" id="KAL3858866.1"/>
    </source>
</evidence>
<name>A0ABD3VCG4_SINWO</name>
<evidence type="ECO:0000256" key="1">
    <source>
        <dbReference type="SAM" id="SignalP"/>
    </source>
</evidence>
<keyword evidence="1" id="KW-0732">Signal</keyword>
<accession>A0ABD3VCG4</accession>
<feature type="chain" id="PRO_5044791166" evidence="1">
    <location>
        <begin position="19"/>
        <end position="179"/>
    </location>
</feature>
<gene>
    <name evidence="2" type="ORF">ACJMK2_009115</name>
</gene>
<proteinExistence type="predicted"/>
<protein>
    <submittedName>
        <fullName evidence="2">Uncharacterized protein</fullName>
    </submittedName>
</protein>
<dbReference type="AlphaFoldDB" id="A0ABD3VCG4"/>
<comment type="caution">
    <text evidence="2">The sequence shown here is derived from an EMBL/GenBank/DDBJ whole genome shotgun (WGS) entry which is preliminary data.</text>
</comment>
<evidence type="ECO:0000313" key="3">
    <source>
        <dbReference type="Proteomes" id="UP001634394"/>
    </source>
</evidence>